<feature type="region of interest" description="Disordered" evidence="1">
    <location>
        <begin position="1"/>
        <end position="21"/>
    </location>
</feature>
<evidence type="ECO:0000256" key="1">
    <source>
        <dbReference type="SAM" id="MobiDB-lite"/>
    </source>
</evidence>
<feature type="region of interest" description="Disordered" evidence="1">
    <location>
        <begin position="513"/>
        <end position="562"/>
    </location>
</feature>
<feature type="compositionally biased region" description="Polar residues" evidence="1">
    <location>
        <begin position="513"/>
        <end position="544"/>
    </location>
</feature>
<dbReference type="EMBL" id="GECZ01000730">
    <property type="protein sequence ID" value="JAS69039.1"/>
    <property type="molecule type" value="Transcribed_RNA"/>
</dbReference>
<feature type="non-terminal residue" evidence="2">
    <location>
        <position position="562"/>
    </location>
</feature>
<gene>
    <name evidence="2" type="ORF">g.31286</name>
</gene>
<feature type="compositionally biased region" description="Polar residues" evidence="1">
    <location>
        <begin position="553"/>
        <end position="562"/>
    </location>
</feature>
<protein>
    <submittedName>
        <fullName evidence="2">Uncharacterized protein</fullName>
    </submittedName>
</protein>
<feature type="non-terminal residue" evidence="2">
    <location>
        <position position="1"/>
    </location>
</feature>
<name>A0A1B6H2Y0_9HEMI</name>
<feature type="compositionally biased region" description="Low complexity" evidence="1">
    <location>
        <begin position="397"/>
        <end position="407"/>
    </location>
</feature>
<proteinExistence type="predicted"/>
<dbReference type="AlphaFoldDB" id="A0A1B6H2Y0"/>
<feature type="compositionally biased region" description="Low complexity" evidence="1">
    <location>
        <begin position="415"/>
        <end position="425"/>
    </location>
</feature>
<evidence type="ECO:0000313" key="2">
    <source>
        <dbReference type="EMBL" id="JAS69039.1"/>
    </source>
</evidence>
<reference evidence="2" key="1">
    <citation type="submission" date="2015-11" db="EMBL/GenBank/DDBJ databases">
        <title>De novo transcriptome assembly of four potential Pierce s Disease insect vectors from Arizona vineyards.</title>
        <authorList>
            <person name="Tassone E.E."/>
        </authorList>
    </citation>
    <scope>NUCLEOTIDE SEQUENCE</scope>
</reference>
<sequence>VPSSEKATVQKRTENNPFEFQEPSIFPHIELKHETVPSSEKATQNTMSTSSTKKMIALQYIPISKKRKEMYTCGHLEMPDKSNIDIDSFQTLQSTKTVKEKKITGHKVIAKAKHLKTAHYHSPGPRPLQPKDITIKVSRFPLLSRQPKMPLFLCQISSNMCNPAPTVPLNCENTLESSSSTSDDEIFKNLIPHFIKQLPTVPLLPGQGNIIKEKFRTTREREISYETTKPEVVMFTRPFSTGSTISRITELEHEDTSKDTLSFIKTFTETENYGDGSENKELFGSSTPETINIFTAVGNISSRKHEQFTEAGSILSTDNSESEKSGKTEYTPSTGPDLKITSVEEESSVSLREEKDESTSSLTNIFENHQSLEVKGSHIPNETLSTVTSIRDELPMSSSEETNGLTSTEEENENEQYTNLENTTNLKEELNFSIPTDGKYESETPVPINGSSLLTEETSNLFTSKMSMSIVYSNESGIGLTSPTENNSENKTSVEVEELNTLTQEISELLATGSFQSSASSTEETINYTENKFESQPPTNIEETTQLREETSDTFSSGENLS</sequence>
<accession>A0A1B6H2Y0</accession>
<feature type="region of interest" description="Disordered" evidence="1">
    <location>
        <begin position="310"/>
        <end position="338"/>
    </location>
</feature>
<organism evidence="2">
    <name type="scientific">Cuerna arida</name>
    <dbReference type="NCBI Taxonomy" id="1464854"/>
    <lineage>
        <taxon>Eukaryota</taxon>
        <taxon>Metazoa</taxon>
        <taxon>Ecdysozoa</taxon>
        <taxon>Arthropoda</taxon>
        <taxon>Hexapoda</taxon>
        <taxon>Insecta</taxon>
        <taxon>Pterygota</taxon>
        <taxon>Neoptera</taxon>
        <taxon>Paraneoptera</taxon>
        <taxon>Hemiptera</taxon>
        <taxon>Auchenorrhyncha</taxon>
        <taxon>Membracoidea</taxon>
        <taxon>Cicadellidae</taxon>
        <taxon>Cicadellinae</taxon>
        <taxon>Proconiini</taxon>
        <taxon>Cuerna</taxon>
    </lineage>
</organism>
<feature type="region of interest" description="Disordered" evidence="1">
    <location>
        <begin position="387"/>
        <end position="427"/>
    </location>
</feature>